<reference evidence="11" key="1">
    <citation type="submission" date="2022-07" db="EMBL/GenBank/DDBJ databases">
        <authorList>
            <person name="Macas J."/>
            <person name="Novak P."/>
            <person name="Neumann P."/>
        </authorList>
    </citation>
    <scope>NUCLEOTIDE SEQUENCE</scope>
</reference>
<dbReference type="PROSITE" id="PS50089">
    <property type="entry name" value="ZF_RING_2"/>
    <property type="match status" value="1"/>
</dbReference>
<evidence type="ECO:0000256" key="7">
    <source>
        <dbReference type="ARBA" id="ARBA00022833"/>
    </source>
</evidence>
<dbReference type="PANTHER" id="PTHR46463">
    <property type="entry name" value="ZINC FINGER, RING/FYVE/PHD-TYPE"/>
    <property type="match status" value="1"/>
</dbReference>
<dbReference type="EMBL" id="CAMAPE010000004">
    <property type="protein sequence ID" value="CAH9063474.1"/>
    <property type="molecule type" value="Genomic_DNA"/>
</dbReference>
<dbReference type="GO" id="GO:0008270">
    <property type="term" value="F:zinc ion binding"/>
    <property type="evidence" value="ECO:0007669"/>
    <property type="project" value="UniProtKB-KW"/>
</dbReference>
<feature type="region of interest" description="Disordered" evidence="9">
    <location>
        <begin position="174"/>
        <end position="200"/>
    </location>
</feature>
<evidence type="ECO:0000313" key="11">
    <source>
        <dbReference type="EMBL" id="CAH9063474.1"/>
    </source>
</evidence>
<evidence type="ECO:0000256" key="6">
    <source>
        <dbReference type="ARBA" id="ARBA00022786"/>
    </source>
</evidence>
<dbReference type="InterPro" id="IPR001841">
    <property type="entry name" value="Znf_RING"/>
</dbReference>
<evidence type="ECO:0000256" key="3">
    <source>
        <dbReference type="ARBA" id="ARBA00022679"/>
    </source>
</evidence>
<dbReference type="Proteomes" id="UP001152484">
    <property type="component" value="Unassembled WGS sequence"/>
</dbReference>
<dbReference type="OrthoDB" id="1681166at2759"/>
<evidence type="ECO:0000313" key="12">
    <source>
        <dbReference type="Proteomes" id="UP001152484"/>
    </source>
</evidence>
<comment type="caution">
    <text evidence="11">The sequence shown here is derived from an EMBL/GenBank/DDBJ whole genome shotgun (WGS) entry which is preliminary data.</text>
</comment>
<feature type="region of interest" description="Disordered" evidence="9">
    <location>
        <begin position="143"/>
        <end position="162"/>
    </location>
</feature>
<accession>A0A9P0YK26</accession>
<organism evidence="11 12">
    <name type="scientific">Cuscuta europaea</name>
    <name type="common">European dodder</name>
    <dbReference type="NCBI Taxonomy" id="41803"/>
    <lineage>
        <taxon>Eukaryota</taxon>
        <taxon>Viridiplantae</taxon>
        <taxon>Streptophyta</taxon>
        <taxon>Embryophyta</taxon>
        <taxon>Tracheophyta</taxon>
        <taxon>Spermatophyta</taxon>
        <taxon>Magnoliopsida</taxon>
        <taxon>eudicotyledons</taxon>
        <taxon>Gunneridae</taxon>
        <taxon>Pentapetalae</taxon>
        <taxon>asterids</taxon>
        <taxon>lamiids</taxon>
        <taxon>Solanales</taxon>
        <taxon>Convolvulaceae</taxon>
        <taxon>Cuscuteae</taxon>
        <taxon>Cuscuta</taxon>
        <taxon>Cuscuta subgen. Cuscuta</taxon>
    </lineage>
</organism>
<dbReference type="SMART" id="SM00184">
    <property type="entry name" value="RING"/>
    <property type="match status" value="1"/>
</dbReference>
<evidence type="ECO:0000256" key="4">
    <source>
        <dbReference type="ARBA" id="ARBA00022723"/>
    </source>
</evidence>
<dbReference type="SUPFAM" id="SSF57850">
    <property type="entry name" value="RING/U-box"/>
    <property type="match status" value="1"/>
</dbReference>
<keyword evidence="4" id="KW-0479">Metal-binding</keyword>
<dbReference type="EC" id="2.3.2.27" evidence="2"/>
<sequence>MKEVTKRGSQATSALAFVEGGIQDASDDSCSICLETFSESDPSTATHCKHGFHLQCILEWCQRSSSCPMCWQKISMEDSESQDLLEAVEHERNINSNPPRTGSIVYHPAQGNIEFPQFVVGISNSELEEHVMHRMAAAAAIGRTHHNQRREGSRNPVVASSSASVHMLNSYPEISVGSSSSGKSSMTNQERAGPSDFQSFSDTLRSRFGAMSMKYRESFSKSRKGWMERLFS</sequence>
<dbReference type="AlphaFoldDB" id="A0A9P0YK26"/>
<proteinExistence type="predicted"/>
<gene>
    <name evidence="11" type="ORF">CEURO_LOCUS2057</name>
</gene>
<keyword evidence="7" id="KW-0862">Zinc</keyword>
<keyword evidence="12" id="KW-1185">Reference proteome</keyword>
<evidence type="ECO:0000256" key="8">
    <source>
        <dbReference type="PROSITE-ProRule" id="PRU00175"/>
    </source>
</evidence>
<evidence type="ECO:0000256" key="1">
    <source>
        <dbReference type="ARBA" id="ARBA00000900"/>
    </source>
</evidence>
<evidence type="ECO:0000256" key="9">
    <source>
        <dbReference type="SAM" id="MobiDB-lite"/>
    </source>
</evidence>
<dbReference type="GO" id="GO:0061630">
    <property type="term" value="F:ubiquitin protein ligase activity"/>
    <property type="evidence" value="ECO:0007669"/>
    <property type="project" value="UniProtKB-EC"/>
</dbReference>
<feature type="compositionally biased region" description="Polar residues" evidence="9">
    <location>
        <begin position="186"/>
        <end position="200"/>
    </location>
</feature>
<feature type="compositionally biased region" description="Low complexity" evidence="9">
    <location>
        <begin position="175"/>
        <end position="185"/>
    </location>
</feature>
<comment type="catalytic activity">
    <reaction evidence="1">
        <text>S-ubiquitinyl-[E2 ubiquitin-conjugating enzyme]-L-cysteine + [acceptor protein]-L-lysine = [E2 ubiquitin-conjugating enzyme]-L-cysteine + N(6)-ubiquitinyl-[acceptor protein]-L-lysine.</text>
        <dbReference type="EC" id="2.3.2.27"/>
    </reaction>
</comment>
<protein>
    <recommendedName>
        <fullName evidence="2">RING-type E3 ubiquitin transferase</fullName>
        <ecNumber evidence="2">2.3.2.27</ecNumber>
    </recommendedName>
</protein>
<feature type="domain" description="RING-type" evidence="10">
    <location>
        <begin position="30"/>
        <end position="70"/>
    </location>
</feature>
<dbReference type="Pfam" id="PF13639">
    <property type="entry name" value="zf-RING_2"/>
    <property type="match status" value="1"/>
</dbReference>
<keyword evidence="6" id="KW-0833">Ubl conjugation pathway</keyword>
<keyword evidence="3" id="KW-0808">Transferase</keyword>
<dbReference type="InterPro" id="IPR013083">
    <property type="entry name" value="Znf_RING/FYVE/PHD"/>
</dbReference>
<dbReference type="PANTHER" id="PTHR46463:SF27">
    <property type="entry name" value="OS03G0788800 PROTEIN"/>
    <property type="match status" value="1"/>
</dbReference>
<dbReference type="Gene3D" id="3.30.40.10">
    <property type="entry name" value="Zinc/RING finger domain, C3HC4 (zinc finger)"/>
    <property type="match status" value="1"/>
</dbReference>
<evidence type="ECO:0000259" key="10">
    <source>
        <dbReference type="PROSITE" id="PS50089"/>
    </source>
</evidence>
<evidence type="ECO:0000256" key="2">
    <source>
        <dbReference type="ARBA" id="ARBA00012483"/>
    </source>
</evidence>
<keyword evidence="5 8" id="KW-0863">Zinc-finger</keyword>
<name>A0A9P0YK26_CUSEU</name>
<evidence type="ECO:0000256" key="5">
    <source>
        <dbReference type="ARBA" id="ARBA00022771"/>
    </source>
</evidence>